<proteinExistence type="predicted"/>
<dbReference type="Proteomes" id="UP001212152">
    <property type="component" value="Unassembled WGS sequence"/>
</dbReference>
<keyword evidence="3" id="KW-1185">Reference proteome</keyword>
<feature type="region of interest" description="Disordered" evidence="1">
    <location>
        <begin position="1"/>
        <end position="20"/>
    </location>
</feature>
<gene>
    <name evidence="2" type="ORF">HDU87_004333</name>
</gene>
<dbReference type="EMBL" id="JADGJQ010000032">
    <property type="protein sequence ID" value="KAJ3177580.1"/>
    <property type="molecule type" value="Genomic_DNA"/>
</dbReference>
<sequence>MSQPRTLKPRAFPPPFPQRTGLSSLMPVAANCRKPHTQPKTPPALGNLVYTPGLCGKLLTVTCPGGTPVTAVVASTCNLGSPSCGVDLIDRTWRAATGNKPPGQTQCTVSLATNMNPIQGGGPLCYNRPGTPGSAYYKNLGVLNTGGEIPASALLAGCPRIVVKRFEFNSGGRELFTNDAVVAFTYQSGRTVSFKMQDCRQSAGVQIFK</sequence>
<name>A0AAD5XLZ4_9FUNG</name>
<organism evidence="2 3">
    <name type="scientific">Geranomyces variabilis</name>
    <dbReference type="NCBI Taxonomy" id="109894"/>
    <lineage>
        <taxon>Eukaryota</taxon>
        <taxon>Fungi</taxon>
        <taxon>Fungi incertae sedis</taxon>
        <taxon>Chytridiomycota</taxon>
        <taxon>Chytridiomycota incertae sedis</taxon>
        <taxon>Chytridiomycetes</taxon>
        <taxon>Spizellomycetales</taxon>
        <taxon>Powellomycetaceae</taxon>
        <taxon>Geranomyces</taxon>
    </lineage>
</organism>
<comment type="caution">
    <text evidence="2">The sequence shown here is derived from an EMBL/GenBank/DDBJ whole genome shotgun (WGS) entry which is preliminary data.</text>
</comment>
<accession>A0AAD5XLZ4</accession>
<protein>
    <submittedName>
        <fullName evidence="2">Uncharacterized protein</fullName>
    </submittedName>
</protein>
<reference evidence="2" key="1">
    <citation type="submission" date="2020-05" db="EMBL/GenBank/DDBJ databases">
        <title>Phylogenomic resolution of chytrid fungi.</title>
        <authorList>
            <person name="Stajich J.E."/>
            <person name="Amses K."/>
            <person name="Simmons R."/>
            <person name="Seto K."/>
            <person name="Myers J."/>
            <person name="Bonds A."/>
            <person name="Quandt C.A."/>
            <person name="Barry K."/>
            <person name="Liu P."/>
            <person name="Grigoriev I."/>
            <person name="Longcore J.E."/>
            <person name="James T.Y."/>
        </authorList>
    </citation>
    <scope>NUCLEOTIDE SEQUENCE</scope>
    <source>
        <strain evidence="2">JEL0379</strain>
    </source>
</reference>
<evidence type="ECO:0000313" key="2">
    <source>
        <dbReference type="EMBL" id="KAJ3177580.1"/>
    </source>
</evidence>
<evidence type="ECO:0000256" key="1">
    <source>
        <dbReference type="SAM" id="MobiDB-lite"/>
    </source>
</evidence>
<dbReference type="AlphaFoldDB" id="A0AAD5XLZ4"/>
<evidence type="ECO:0000313" key="3">
    <source>
        <dbReference type="Proteomes" id="UP001212152"/>
    </source>
</evidence>